<name>A0A919Q0U0_9ACTN</name>
<dbReference type="GO" id="GO:0006950">
    <property type="term" value="P:response to stress"/>
    <property type="evidence" value="ECO:0007669"/>
    <property type="project" value="TreeGrafter"/>
</dbReference>
<dbReference type="InterPro" id="IPR036390">
    <property type="entry name" value="WH_DNA-bd_sf"/>
</dbReference>
<dbReference type="InterPro" id="IPR039422">
    <property type="entry name" value="MarR/SlyA-like"/>
</dbReference>
<dbReference type="PANTHER" id="PTHR33164">
    <property type="entry name" value="TRANSCRIPTIONAL REGULATOR, MARR FAMILY"/>
    <property type="match status" value="1"/>
</dbReference>
<dbReference type="InterPro" id="IPR000835">
    <property type="entry name" value="HTH_MarR-typ"/>
</dbReference>
<accession>A0A919Q0U0</accession>
<protein>
    <submittedName>
        <fullName evidence="2">MarR family transcriptional regulator</fullName>
    </submittedName>
</protein>
<dbReference type="SMART" id="SM00347">
    <property type="entry name" value="HTH_MARR"/>
    <property type="match status" value="1"/>
</dbReference>
<dbReference type="InterPro" id="IPR036388">
    <property type="entry name" value="WH-like_DNA-bd_sf"/>
</dbReference>
<reference evidence="2" key="1">
    <citation type="submission" date="2021-01" db="EMBL/GenBank/DDBJ databases">
        <title>Whole genome shotgun sequence of Dactylosporangium siamense NBRC 106093.</title>
        <authorList>
            <person name="Komaki H."/>
            <person name="Tamura T."/>
        </authorList>
    </citation>
    <scope>NUCLEOTIDE SEQUENCE</scope>
    <source>
        <strain evidence="2">NBRC 106093</strain>
    </source>
</reference>
<dbReference type="PANTHER" id="PTHR33164:SF57">
    <property type="entry name" value="MARR-FAMILY TRANSCRIPTIONAL REGULATOR"/>
    <property type="match status" value="1"/>
</dbReference>
<comment type="caution">
    <text evidence="2">The sequence shown here is derived from an EMBL/GenBank/DDBJ whole genome shotgun (WGS) entry which is preliminary data.</text>
</comment>
<evidence type="ECO:0000313" key="2">
    <source>
        <dbReference type="EMBL" id="GIG51830.1"/>
    </source>
</evidence>
<dbReference type="Proteomes" id="UP000660611">
    <property type="component" value="Unassembled WGS sequence"/>
</dbReference>
<feature type="domain" description="HTH marR-type" evidence="1">
    <location>
        <begin position="26"/>
        <end position="125"/>
    </location>
</feature>
<evidence type="ECO:0000313" key="3">
    <source>
        <dbReference type="Proteomes" id="UP000660611"/>
    </source>
</evidence>
<evidence type="ECO:0000259" key="1">
    <source>
        <dbReference type="SMART" id="SM00347"/>
    </source>
</evidence>
<dbReference type="SUPFAM" id="SSF46785">
    <property type="entry name" value="Winged helix' DNA-binding domain"/>
    <property type="match status" value="1"/>
</dbReference>
<proteinExistence type="predicted"/>
<dbReference type="Pfam" id="PF12802">
    <property type="entry name" value="MarR_2"/>
    <property type="match status" value="1"/>
</dbReference>
<organism evidence="2 3">
    <name type="scientific">Dactylosporangium siamense</name>
    <dbReference type="NCBI Taxonomy" id="685454"/>
    <lineage>
        <taxon>Bacteria</taxon>
        <taxon>Bacillati</taxon>
        <taxon>Actinomycetota</taxon>
        <taxon>Actinomycetes</taxon>
        <taxon>Micromonosporales</taxon>
        <taxon>Micromonosporaceae</taxon>
        <taxon>Dactylosporangium</taxon>
    </lineage>
</organism>
<sequence>MHTDFGGGPALFRLVRFWSRRWAAGITQGEGDVAHILVLEAIDASGRPAQIGAVAVELGLDRSNASRMLAASVAAGLVTKTVSTQDARRTELDLTPAGSDLLAAARAWQEQTFARMVADWPARDARRFAEYLVRLATAEGTPR</sequence>
<gene>
    <name evidence="2" type="ORF">Dsi01nite_098710</name>
</gene>
<dbReference type="EMBL" id="BONQ01000162">
    <property type="protein sequence ID" value="GIG51830.1"/>
    <property type="molecule type" value="Genomic_DNA"/>
</dbReference>
<dbReference type="RefSeq" id="WP_203853434.1">
    <property type="nucleotide sequence ID" value="NZ_BAAAVW010000010.1"/>
</dbReference>
<keyword evidence="3" id="KW-1185">Reference proteome</keyword>
<dbReference type="GO" id="GO:0003700">
    <property type="term" value="F:DNA-binding transcription factor activity"/>
    <property type="evidence" value="ECO:0007669"/>
    <property type="project" value="InterPro"/>
</dbReference>
<dbReference type="Gene3D" id="1.10.10.10">
    <property type="entry name" value="Winged helix-like DNA-binding domain superfamily/Winged helix DNA-binding domain"/>
    <property type="match status" value="1"/>
</dbReference>
<dbReference type="AlphaFoldDB" id="A0A919Q0U0"/>